<name>A0A426XWI6_ENSVE</name>
<gene>
    <name evidence="1" type="ORF">B296_00053473</name>
</gene>
<comment type="caution">
    <text evidence="1">The sequence shown here is derived from an EMBL/GenBank/DDBJ whole genome shotgun (WGS) entry which is preliminary data.</text>
</comment>
<dbReference type="Proteomes" id="UP000287651">
    <property type="component" value="Unassembled WGS sequence"/>
</dbReference>
<organism evidence="1 2">
    <name type="scientific">Ensete ventricosum</name>
    <name type="common">Abyssinian banana</name>
    <name type="synonym">Musa ensete</name>
    <dbReference type="NCBI Taxonomy" id="4639"/>
    <lineage>
        <taxon>Eukaryota</taxon>
        <taxon>Viridiplantae</taxon>
        <taxon>Streptophyta</taxon>
        <taxon>Embryophyta</taxon>
        <taxon>Tracheophyta</taxon>
        <taxon>Spermatophyta</taxon>
        <taxon>Magnoliopsida</taxon>
        <taxon>Liliopsida</taxon>
        <taxon>Zingiberales</taxon>
        <taxon>Musaceae</taxon>
        <taxon>Ensete</taxon>
    </lineage>
</organism>
<protein>
    <submittedName>
        <fullName evidence="1">Uncharacterized protein</fullName>
    </submittedName>
</protein>
<dbReference type="AlphaFoldDB" id="A0A426XWI6"/>
<dbReference type="EMBL" id="AMZH03016944">
    <property type="protein sequence ID" value="RRT43720.1"/>
    <property type="molecule type" value="Genomic_DNA"/>
</dbReference>
<accession>A0A426XWI6</accession>
<evidence type="ECO:0000313" key="2">
    <source>
        <dbReference type="Proteomes" id="UP000287651"/>
    </source>
</evidence>
<evidence type="ECO:0000313" key="1">
    <source>
        <dbReference type="EMBL" id="RRT43720.1"/>
    </source>
</evidence>
<proteinExistence type="predicted"/>
<feature type="non-terminal residue" evidence="1">
    <location>
        <position position="87"/>
    </location>
</feature>
<sequence length="87" mass="9130">MHPLKFPKSGIKAKVFVRKIGFKLCLMRLNRVELFYAQRLATKVGAAYEGGAATPGPLQGAIACRLVARKGLSPAASPAASRCSGAS</sequence>
<reference evidence="1 2" key="1">
    <citation type="journal article" date="2014" name="Agronomy (Basel)">
        <title>A Draft Genome Sequence for Ensete ventricosum, the Drought-Tolerant Tree Against Hunger.</title>
        <authorList>
            <person name="Harrison J."/>
            <person name="Moore K.A."/>
            <person name="Paszkiewicz K."/>
            <person name="Jones T."/>
            <person name="Grant M."/>
            <person name="Ambacheew D."/>
            <person name="Muzemil S."/>
            <person name="Studholme D.J."/>
        </authorList>
    </citation>
    <scope>NUCLEOTIDE SEQUENCE [LARGE SCALE GENOMIC DNA]</scope>
</reference>